<dbReference type="InterPro" id="IPR016187">
    <property type="entry name" value="CTDL_fold"/>
</dbReference>
<organism evidence="2 3">
    <name type="scientific">Neolamprologus brichardi</name>
    <name type="common">Fairy cichlid</name>
    <name type="synonym">Lamprologus brichardi</name>
    <dbReference type="NCBI Taxonomy" id="32507"/>
    <lineage>
        <taxon>Eukaryota</taxon>
        <taxon>Metazoa</taxon>
        <taxon>Chordata</taxon>
        <taxon>Craniata</taxon>
        <taxon>Vertebrata</taxon>
        <taxon>Euteleostomi</taxon>
        <taxon>Actinopterygii</taxon>
        <taxon>Neopterygii</taxon>
        <taxon>Teleostei</taxon>
        <taxon>Neoteleostei</taxon>
        <taxon>Acanthomorphata</taxon>
        <taxon>Ovalentaria</taxon>
        <taxon>Cichlomorphae</taxon>
        <taxon>Cichliformes</taxon>
        <taxon>Cichlidae</taxon>
        <taxon>African cichlids</taxon>
        <taxon>Pseudocrenilabrinae</taxon>
        <taxon>Lamprologini</taxon>
        <taxon>Neolamprologus</taxon>
    </lineage>
</organism>
<keyword evidence="3" id="KW-1185">Reference proteome</keyword>
<dbReference type="GeneTree" id="ENSGT00940000160168"/>
<reference evidence="2" key="1">
    <citation type="submission" date="2025-08" db="UniProtKB">
        <authorList>
            <consortium name="Ensembl"/>
        </authorList>
    </citation>
    <scope>IDENTIFICATION</scope>
</reference>
<reference evidence="2" key="2">
    <citation type="submission" date="2025-09" db="UniProtKB">
        <authorList>
            <consortium name="Ensembl"/>
        </authorList>
    </citation>
    <scope>IDENTIFICATION</scope>
</reference>
<dbReference type="Gene3D" id="3.10.100.10">
    <property type="entry name" value="Mannose-Binding Protein A, subunit A"/>
    <property type="match status" value="1"/>
</dbReference>
<proteinExistence type="predicted"/>
<dbReference type="SMART" id="SM00034">
    <property type="entry name" value="CLECT"/>
    <property type="match status" value="1"/>
</dbReference>
<evidence type="ECO:0000313" key="3">
    <source>
        <dbReference type="Proteomes" id="UP000261580"/>
    </source>
</evidence>
<evidence type="ECO:0000313" key="2">
    <source>
        <dbReference type="Ensembl" id="ENSNBRP00000002442.1"/>
    </source>
</evidence>
<dbReference type="SUPFAM" id="SSF56436">
    <property type="entry name" value="C-type lectin-like"/>
    <property type="match status" value="1"/>
</dbReference>
<name>A0A3Q4GHB5_NEOBR</name>
<accession>A0A3Q4GHB5</accession>
<protein>
    <submittedName>
        <fullName evidence="2">Selectin E</fullName>
    </submittedName>
</protein>
<evidence type="ECO:0000259" key="1">
    <source>
        <dbReference type="PROSITE" id="PS50041"/>
    </source>
</evidence>
<dbReference type="Pfam" id="PF00059">
    <property type="entry name" value="Lectin_C"/>
    <property type="match status" value="1"/>
</dbReference>
<dbReference type="PROSITE" id="PS50041">
    <property type="entry name" value="C_TYPE_LECTIN_2"/>
    <property type="match status" value="1"/>
</dbReference>
<dbReference type="InterPro" id="IPR016186">
    <property type="entry name" value="C-type_lectin-like/link_sf"/>
</dbReference>
<dbReference type="InterPro" id="IPR050111">
    <property type="entry name" value="C-type_lectin/snaclec_domain"/>
</dbReference>
<dbReference type="Bgee" id="ENSNBRG00000001884">
    <property type="expression patterns" value="Expressed in mesonephros and 6 other cell types or tissues"/>
</dbReference>
<dbReference type="PANTHER" id="PTHR22803">
    <property type="entry name" value="MANNOSE, PHOSPHOLIPASE, LECTIN RECEPTOR RELATED"/>
    <property type="match status" value="1"/>
</dbReference>
<feature type="domain" description="C-type lectin" evidence="1">
    <location>
        <begin position="77"/>
        <end position="191"/>
    </location>
</feature>
<sequence>NILLINKNAHFNNELFKHVHRGSSSLLSAQVCAMQTSSHLQVLEPDRNLTFFAFLQKIASNVYLCSVSLVLCMWTSVESWSYVYSNKSMKWDDARNWCKEHYTDMVAIQNREEIEHLNNWLPKKRGYYWIGIRKINDVWTWVGTNKTLTEEATNWAEGEPNNGKTEQSLGVSEDCVEMYIKRDQNPGTVICASTFVGQERVRYLT</sequence>
<dbReference type="AlphaFoldDB" id="A0A3Q4GHB5"/>
<dbReference type="Proteomes" id="UP000261580">
    <property type="component" value="Unassembled WGS sequence"/>
</dbReference>
<dbReference type="Ensembl" id="ENSNBRT00000002533.1">
    <property type="protein sequence ID" value="ENSNBRP00000002442.1"/>
    <property type="gene ID" value="ENSNBRG00000001884.1"/>
</dbReference>
<dbReference type="InterPro" id="IPR001304">
    <property type="entry name" value="C-type_lectin-like"/>
</dbReference>